<dbReference type="PROSITE" id="PS50110">
    <property type="entry name" value="RESPONSE_REGULATORY"/>
    <property type="match status" value="1"/>
</dbReference>
<feature type="domain" description="Response regulatory" evidence="3">
    <location>
        <begin position="3"/>
        <end position="117"/>
    </location>
</feature>
<gene>
    <name evidence="4" type="ORF">SAMN05216605_102348</name>
</gene>
<dbReference type="OrthoDB" id="9800897at2"/>
<proteinExistence type="predicted"/>
<dbReference type="InterPro" id="IPR050595">
    <property type="entry name" value="Bact_response_regulator"/>
</dbReference>
<dbReference type="Proteomes" id="UP000182894">
    <property type="component" value="Unassembled WGS sequence"/>
</dbReference>
<dbReference type="CDD" id="cd00156">
    <property type="entry name" value="REC"/>
    <property type="match status" value="1"/>
</dbReference>
<dbReference type="RefSeq" id="WP_074750706.1">
    <property type="nucleotide sequence ID" value="NZ_FNCO01000002.1"/>
</dbReference>
<evidence type="ECO:0000259" key="3">
    <source>
        <dbReference type="PROSITE" id="PS50110"/>
    </source>
</evidence>
<dbReference type="Gene3D" id="3.40.50.2300">
    <property type="match status" value="1"/>
</dbReference>
<sequence length="122" mass="13174">MTTILIVDDEYLIADILSFALEDEGYLTVTAGSGQKALSILDREKPQLIITDYMMPGMNGIELAEAVRAHKTLGQLPMILMSGAQAHLGVARPDLFVDVFDKPFEIQSVLSRVKSLLGPGGA</sequence>
<dbReference type="Pfam" id="PF00072">
    <property type="entry name" value="Response_reg"/>
    <property type="match status" value="1"/>
</dbReference>
<evidence type="ECO:0000313" key="4">
    <source>
        <dbReference type="EMBL" id="SDG53403.1"/>
    </source>
</evidence>
<dbReference type="InterPro" id="IPR001789">
    <property type="entry name" value="Sig_transdc_resp-reg_receiver"/>
</dbReference>
<evidence type="ECO:0000256" key="1">
    <source>
        <dbReference type="ARBA" id="ARBA00022553"/>
    </source>
</evidence>
<dbReference type="SMART" id="SM00448">
    <property type="entry name" value="REC"/>
    <property type="match status" value="1"/>
</dbReference>
<dbReference type="EMBL" id="FNCO01000002">
    <property type="protein sequence ID" value="SDG53403.1"/>
    <property type="molecule type" value="Genomic_DNA"/>
</dbReference>
<dbReference type="SUPFAM" id="SSF52172">
    <property type="entry name" value="CheY-like"/>
    <property type="match status" value="1"/>
</dbReference>
<evidence type="ECO:0000256" key="2">
    <source>
        <dbReference type="PROSITE-ProRule" id="PRU00169"/>
    </source>
</evidence>
<dbReference type="InterPro" id="IPR011006">
    <property type="entry name" value="CheY-like_superfamily"/>
</dbReference>
<organism evidence="4 5">
    <name type="scientific">Pseudomonas abietaniphila</name>
    <dbReference type="NCBI Taxonomy" id="89065"/>
    <lineage>
        <taxon>Bacteria</taxon>
        <taxon>Pseudomonadati</taxon>
        <taxon>Pseudomonadota</taxon>
        <taxon>Gammaproteobacteria</taxon>
        <taxon>Pseudomonadales</taxon>
        <taxon>Pseudomonadaceae</taxon>
        <taxon>Pseudomonas</taxon>
    </lineage>
</organism>
<accession>A0A1G7V0T4</accession>
<name>A0A1G7V0T4_9PSED</name>
<dbReference type="GO" id="GO:0000160">
    <property type="term" value="P:phosphorelay signal transduction system"/>
    <property type="evidence" value="ECO:0007669"/>
    <property type="project" value="InterPro"/>
</dbReference>
<dbReference type="STRING" id="89065.SAMN05216605_102348"/>
<keyword evidence="5" id="KW-1185">Reference proteome</keyword>
<keyword evidence="1 2" id="KW-0597">Phosphoprotein</keyword>
<protein>
    <submittedName>
        <fullName evidence="4">Response regulator receiver domain-containing protein</fullName>
    </submittedName>
</protein>
<reference evidence="5" key="1">
    <citation type="submission" date="2016-10" db="EMBL/GenBank/DDBJ databases">
        <authorList>
            <person name="Varghese N."/>
            <person name="Submissions S."/>
        </authorList>
    </citation>
    <scope>NUCLEOTIDE SEQUENCE [LARGE SCALE GENOMIC DNA]</scope>
    <source>
        <strain evidence="5">ATCC 700689</strain>
    </source>
</reference>
<feature type="modified residue" description="4-aspartylphosphate" evidence="2">
    <location>
        <position position="52"/>
    </location>
</feature>
<dbReference type="PANTHER" id="PTHR44591:SF3">
    <property type="entry name" value="RESPONSE REGULATORY DOMAIN-CONTAINING PROTEIN"/>
    <property type="match status" value="1"/>
</dbReference>
<evidence type="ECO:0000313" key="5">
    <source>
        <dbReference type="Proteomes" id="UP000182894"/>
    </source>
</evidence>
<dbReference type="PANTHER" id="PTHR44591">
    <property type="entry name" value="STRESS RESPONSE REGULATOR PROTEIN 1"/>
    <property type="match status" value="1"/>
</dbReference>
<dbReference type="AlphaFoldDB" id="A0A1G7V0T4"/>